<dbReference type="RefSeq" id="WP_070065254.1">
    <property type="nucleotide sequence ID" value="NZ_MJMG01000009.1"/>
</dbReference>
<accession>A0A1E7QJX4</accession>
<sequence length="160" mass="18601">MLNNSKITSTVFLLSSTVALIFAYILQYFFNILPCKLCIYERIVFYVVAVLSVLCLIKEYKALIYIMFCSYLIGIIISFYHIGIEAGWFQDIIGCTEQINNNITIEELRNSLLNTHRLPSCDRGYYVLGLSLATWNLLYLLIILLISVRIYFRGRRKEIT</sequence>
<name>A0A1E7QJX4_WOLPI</name>
<proteinExistence type="predicted"/>
<keyword evidence="3 5" id="KW-1133">Transmembrane helix</keyword>
<dbReference type="GO" id="GO:0006457">
    <property type="term" value="P:protein folding"/>
    <property type="evidence" value="ECO:0007669"/>
    <property type="project" value="InterPro"/>
</dbReference>
<reference evidence="6 7" key="1">
    <citation type="submission" date="2016-09" db="EMBL/GenBank/DDBJ databases">
        <title>Genomic evidence for plant-parasitic nematodes as the earliest Wolbachia hosts.</title>
        <authorList>
            <person name="Brown A.M."/>
            <person name="Wasala S.K."/>
            <person name="Howe D.K."/>
            <person name="Peetz A.B."/>
            <person name="Zasada I.A."/>
            <person name="Denver D.R."/>
        </authorList>
    </citation>
    <scope>NUCLEOTIDE SEQUENCE [LARGE SCALE GENOMIC DNA]</scope>
    <source>
        <strain evidence="7">wPpe</strain>
    </source>
</reference>
<evidence type="ECO:0000256" key="2">
    <source>
        <dbReference type="ARBA" id="ARBA00022692"/>
    </source>
</evidence>
<feature type="transmembrane region" description="Helical" evidence="5">
    <location>
        <begin position="62"/>
        <end position="82"/>
    </location>
</feature>
<protein>
    <submittedName>
        <fullName evidence="6">Disulfide bond formation protein DsbB</fullName>
    </submittedName>
</protein>
<evidence type="ECO:0000256" key="1">
    <source>
        <dbReference type="ARBA" id="ARBA00004141"/>
    </source>
</evidence>
<feature type="transmembrane region" description="Helical" evidence="5">
    <location>
        <begin position="39"/>
        <end position="57"/>
    </location>
</feature>
<dbReference type="Gene3D" id="1.20.1550.10">
    <property type="entry name" value="DsbB-like"/>
    <property type="match status" value="1"/>
</dbReference>
<gene>
    <name evidence="6" type="ORF">BIY23_03780</name>
</gene>
<evidence type="ECO:0000313" key="6">
    <source>
        <dbReference type="EMBL" id="OEY86514.1"/>
    </source>
</evidence>
<dbReference type="InterPro" id="IPR023380">
    <property type="entry name" value="DsbB-like_sf"/>
</dbReference>
<dbReference type="PIRSF" id="PIRSF033913">
    <property type="entry name" value="S-S_format_DsbB"/>
    <property type="match status" value="1"/>
</dbReference>
<keyword evidence="4 5" id="KW-0472">Membrane</keyword>
<dbReference type="AlphaFoldDB" id="A0A1E7QJX4"/>
<evidence type="ECO:0000256" key="3">
    <source>
        <dbReference type="ARBA" id="ARBA00022989"/>
    </source>
</evidence>
<comment type="subcellular location">
    <subcellularLocation>
        <location evidence="1">Membrane</location>
        <topology evidence="1">Multi-pass membrane protein</topology>
    </subcellularLocation>
</comment>
<dbReference type="Pfam" id="PF02600">
    <property type="entry name" value="DsbB"/>
    <property type="match status" value="1"/>
</dbReference>
<feature type="transmembrane region" description="Helical" evidence="5">
    <location>
        <begin position="12"/>
        <end position="33"/>
    </location>
</feature>
<keyword evidence="7" id="KW-1185">Reference proteome</keyword>
<comment type="caution">
    <text evidence="6">The sequence shown here is derived from an EMBL/GenBank/DDBJ whole genome shotgun (WGS) entry which is preliminary data.</text>
</comment>
<organism evidence="6 7">
    <name type="scientific">Wolbachia pipientis</name>
    <dbReference type="NCBI Taxonomy" id="955"/>
    <lineage>
        <taxon>Bacteria</taxon>
        <taxon>Pseudomonadati</taxon>
        <taxon>Pseudomonadota</taxon>
        <taxon>Alphaproteobacteria</taxon>
        <taxon>Rickettsiales</taxon>
        <taxon>Anaplasmataceae</taxon>
        <taxon>Wolbachieae</taxon>
        <taxon>Wolbachia</taxon>
    </lineage>
</organism>
<keyword evidence="2 5" id="KW-0812">Transmembrane</keyword>
<dbReference type="GO" id="GO:0015035">
    <property type="term" value="F:protein-disulfide reductase activity"/>
    <property type="evidence" value="ECO:0007669"/>
    <property type="project" value="InterPro"/>
</dbReference>
<dbReference type="EMBL" id="MJMG01000009">
    <property type="protein sequence ID" value="OEY86514.1"/>
    <property type="molecule type" value="Genomic_DNA"/>
</dbReference>
<dbReference type="SUPFAM" id="SSF158442">
    <property type="entry name" value="DsbB-like"/>
    <property type="match status" value="1"/>
</dbReference>
<dbReference type="Proteomes" id="UP000175679">
    <property type="component" value="Unassembled WGS sequence"/>
</dbReference>
<evidence type="ECO:0000256" key="4">
    <source>
        <dbReference type="ARBA" id="ARBA00023136"/>
    </source>
</evidence>
<evidence type="ECO:0000313" key="7">
    <source>
        <dbReference type="Proteomes" id="UP000175679"/>
    </source>
</evidence>
<dbReference type="GO" id="GO:0016020">
    <property type="term" value="C:membrane"/>
    <property type="evidence" value="ECO:0007669"/>
    <property type="project" value="UniProtKB-SubCell"/>
</dbReference>
<dbReference type="InterPro" id="IPR003752">
    <property type="entry name" value="DiS_bond_form_DsbB/BdbC"/>
</dbReference>
<feature type="transmembrane region" description="Helical" evidence="5">
    <location>
        <begin position="125"/>
        <end position="152"/>
    </location>
</feature>
<dbReference type="InterPro" id="IPR024199">
    <property type="entry name" value="Uncharacterised_DsbB"/>
</dbReference>
<evidence type="ECO:0000256" key="5">
    <source>
        <dbReference type="SAM" id="Phobius"/>
    </source>
</evidence>